<proteinExistence type="predicted"/>
<dbReference type="KEGG" id="vg:24608175"/>
<evidence type="ECO:0000313" key="2">
    <source>
        <dbReference type="Proteomes" id="UP000030207"/>
    </source>
</evidence>
<organism evidence="1 2">
    <name type="scientific">Bacillus phage Moonbeam</name>
    <dbReference type="NCBI Taxonomy" id="1540091"/>
    <lineage>
        <taxon>Viruses</taxon>
        <taxon>Duplodnaviria</taxon>
        <taxon>Heunggongvirae</taxon>
        <taxon>Uroviricota</taxon>
        <taxon>Caudoviricetes</taxon>
        <taxon>Herelleviridae</taxon>
        <taxon>Bastillevirinae</taxon>
        <taxon>Moonbeamvirus</taxon>
        <taxon>Moonbeamvirus moonbeam</taxon>
    </lineage>
</organism>
<dbReference type="GeneID" id="24608175"/>
<sequence length="83" mass="9559">MSNIFVVQYSNGLEHEQLETDVVAVFDSEKEIRAYAEREGFVPYNGILICGFYREYKSGHRDLLFVSPVKINEPIVACLEELE</sequence>
<dbReference type="RefSeq" id="YP_009151763.1">
    <property type="nucleotide sequence ID" value="NC_027374.1"/>
</dbReference>
<protein>
    <submittedName>
        <fullName evidence="1">Uncharacterized protein</fullName>
    </submittedName>
</protein>
<dbReference type="EMBL" id="KM236246">
    <property type="protein sequence ID" value="AIW03598.1"/>
    <property type="molecule type" value="Genomic_DNA"/>
</dbReference>
<accession>A0A0A0RVB3</accession>
<reference evidence="1 2" key="1">
    <citation type="submission" date="2014-07" db="EMBL/GenBank/DDBJ databases">
        <title>Complete Genome of Bacillus megaterium Myophage Moonbeam.</title>
        <authorList>
            <person name="Cadungog J.N."/>
            <person name="Khatemi B.E."/>
            <person name="Hernandez A.C."/>
            <person name="Everett G.F.K."/>
        </authorList>
    </citation>
    <scope>NUCLEOTIDE SEQUENCE [LARGE SCALE GENOMIC DNA]</scope>
</reference>
<keyword evidence="2" id="KW-1185">Reference proteome</keyword>
<dbReference type="Proteomes" id="UP000030207">
    <property type="component" value="Segment"/>
</dbReference>
<gene>
    <name evidence="1" type="ORF">CPT_Moonbeam200</name>
</gene>
<evidence type="ECO:0000313" key="1">
    <source>
        <dbReference type="EMBL" id="AIW03598.1"/>
    </source>
</evidence>
<name>A0A0A0RVB3_9CAUD</name>